<sequence length="163" mass="17810">MPTLQLPRRRDKSSRPRQDLDVASLPVPRSAVLRPRAIGSRNASDYWDKLPKLSPKKKTVCFNDSGTGTQSESSHHAPSGPSDRAVDSMNSSGLTTPQQQTADTKAQSGCVNTTEKQSKNQVDHDERMIAALREHSASLDKHTAALERHTAALKERTRGSGDI</sequence>
<feature type="compositionally biased region" description="Polar residues" evidence="1">
    <location>
        <begin position="88"/>
        <end position="115"/>
    </location>
</feature>
<comment type="caution">
    <text evidence="2">The sequence shown here is derived from an EMBL/GenBank/DDBJ whole genome shotgun (WGS) entry which is preliminary data.</text>
</comment>
<dbReference type="AlphaFoldDB" id="A0A9P8G3T5"/>
<gene>
    <name evidence="2" type="ORF">KCU98_g1238</name>
</gene>
<evidence type="ECO:0000313" key="3">
    <source>
        <dbReference type="Proteomes" id="UP000729357"/>
    </source>
</evidence>
<reference evidence="2" key="1">
    <citation type="journal article" date="2021" name="J Fungi (Basel)">
        <title>Virulence traits and population genomics of the black yeast Aureobasidium melanogenum.</title>
        <authorList>
            <person name="Cernosa A."/>
            <person name="Sun X."/>
            <person name="Gostincar C."/>
            <person name="Fang C."/>
            <person name="Gunde-Cimerman N."/>
            <person name="Song Z."/>
        </authorList>
    </citation>
    <scope>NUCLEOTIDE SEQUENCE</scope>
    <source>
        <strain evidence="2">EXF-9298</strain>
    </source>
</reference>
<evidence type="ECO:0000256" key="1">
    <source>
        <dbReference type="SAM" id="MobiDB-lite"/>
    </source>
</evidence>
<protein>
    <submittedName>
        <fullName evidence="2">Uncharacterized protein</fullName>
    </submittedName>
</protein>
<proteinExistence type="predicted"/>
<keyword evidence="3" id="KW-1185">Reference proteome</keyword>
<feature type="non-terminal residue" evidence="2">
    <location>
        <position position="1"/>
    </location>
</feature>
<feature type="region of interest" description="Disordered" evidence="1">
    <location>
        <begin position="1"/>
        <end position="124"/>
    </location>
</feature>
<organism evidence="2 3">
    <name type="scientific">Aureobasidium melanogenum</name>
    <name type="common">Aureobasidium pullulans var. melanogenum</name>
    <dbReference type="NCBI Taxonomy" id="46634"/>
    <lineage>
        <taxon>Eukaryota</taxon>
        <taxon>Fungi</taxon>
        <taxon>Dikarya</taxon>
        <taxon>Ascomycota</taxon>
        <taxon>Pezizomycotina</taxon>
        <taxon>Dothideomycetes</taxon>
        <taxon>Dothideomycetidae</taxon>
        <taxon>Dothideales</taxon>
        <taxon>Saccotheciaceae</taxon>
        <taxon>Aureobasidium</taxon>
    </lineage>
</organism>
<dbReference type="EMBL" id="JAHFXS010000037">
    <property type="protein sequence ID" value="KAG9990298.1"/>
    <property type="molecule type" value="Genomic_DNA"/>
</dbReference>
<evidence type="ECO:0000313" key="2">
    <source>
        <dbReference type="EMBL" id="KAG9990298.1"/>
    </source>
</evidence>
<name>A0A9P8G3T5_AURME</name>
<reference evidence="2" key="2">
    <citation type="submission" date="2021-08" db="EMBL/GenBank/DDBJ databases">
        <authorList>
            <person name="Gostincar C."/>
            <person name="Sun X."/>
            <person name="Song Z."/>
            <person name="Gunde-Cimerman N."/>
        </authorList>
    </citation>
    <scope>NUCLEOTIDE SEQUENCE</scope>
    <source>
        <strain evidence="2">EXF-9298</strain>
    </source>
</reference>
<feature type="compositionally biased region" description="Polar residues" evidence="1">
    <location>
        <begin position="62"/>
        <end position="72"/>
    </location>
</feature>
<accession>A0A9P8G3T5</accession>
<dbReference type="Proteomes" id="UP000729357">
    <property type="component" value="Unassembled WGS sequence"/>
</dbReference>